<dbReference type="Proteomes" id="UP001163064">
    <property type="component" value="Unassembled WGS sequence"/>
</dbReference>
<keyword evidence="3" id="KW-0902">Two-component regulatory system</keyword>
<organism evidence="8 9">
    <name type="scientific">Streptomyces beihaiensis</name>
    <dbReference type="NCBI Taxonomy" id="2984495"/>
    <lineage>
        <taxon>Bacteria</taxon>
        <taxon>Bacillati</taxon>
        <taxon>Actinomycetota</taxon>
        <taxon>Actinomycetes</taxon>
        <taxon>Kitasatosporales</taxon>
        <taxon>Streptomycetaceae</taxon>
        <taxon>Streptomyces</taxon>
    </lineage>
</organism>
<dbReference type="InterPro" id="IPR011712">
    <property type="entry name" value="Sig_transdc_His_kin_sub3_dim/P"/>
</dbReference>
<evidence type="ECO:0000259" key="7">
    <source>
        <dbReference type="Pfam" id="PF07730"/>
    </source>
</evidence>
<dbReference type="PANTHER" id="PTHR24421:SF63">
    <property type="entry name" value="SENSOR HISTIDINE KINASE DESK"/>
    <property type="match status" value="1"/>
</dbReference>
<feature type="region of interest" description="Disordered" evidence="5">
    <location>
        <begin position="1"/>
        <end position="33"/>
    </location>
</feature>
<proteinExistence type="predicted"/>
<dbReference type="CDD" id="cd16917">
    <property type="entry name" value="HATPase_UhpB-NarQ-NarX-like"/>
    <property type="match status" value="1"/>
</dbReference>
<feature type="domain" description="Signal transduction histidine kinase subgroup 3 dimerisation and phosphoacceptor" evidence="7">
    <location>
        <begin position="208"/>
        <end position="273"/>
    </location>
</feature>
<dbReference type="SUPFAM" id="SSF55874">
    <property type="entry name" value="ATPase domain of HSP90 chaperone/DNA topoisomerase II/histidine kinase"/>
    <property type="match status" value="1"/>
</dbReference>
<name>A0ABT3TX95_9ACTN</name>
<evidence type="ECO:0000313" key="8">
    <source>
        <dbReference type="EMBL" id="MCX3061002.1"/>
    </source>
</evidence>
<feature type="compositionally biased region" description="Basic and acidic residues" evidence="5">
    <location>
        <begin position="18"/>
        <end position="27"/>
    </location>
</feature>
<keyword evidence="6" id="KW-0812">Transmembrane</keyword>
<evidence type="ECO:0000256" key="6">
    <source>
        <dbReference type="SAM" id="Phobius"/>
    </source>
</evidence>
<keyword evidence="2 8" id="KW-0418">Kinase</keyword>
<dbReference type="GO" id="GO:0016301">
    <property type="term" value="F:kinase activity"/>
    <property type="evidence" value="ECO:0007669"/>
    <property type="project" value="UniProtKB-KW"/>
</dbReference>
<protein>
    <submittedName>
        <fullName evidence="8">Histidine kinase</fullName>
    </submittedName>
</protein>
<feature type="transmembrane region" description="Helical" evidence="6">
    <location>
        <begin position="39"/>
        <end position="58"/>
    </location>
</feature>
<evidence type="ECO:0000313" key="9">
    <source>
        <dbReference type="Proteomes" id="UP001163064"/>
    </source>
</evidence>
<dbReference type="EMBL" id="JAPHNL010000146">
    <property type="protein sequence ID" value="MCX3061002.1"/>
    <property type="molecule type" value="Genomic_DNA"/>
</dbReference>
<dbReference type="Gene3D" id="3.30.565.10">
    <property type="entry name" value="Histidine kinase-like ATPase, C-terminal domain"/>
    <property type="match status" value="1"/>
</dbReference>
<dbReference type="InterPro" id="IPR050482">
    <property type="entry name" value="Sensor_HK_TwoCompSys"/>
</dbReference>
<dbReference type="InterPro" id="IPR036890">
    <property type="entry name" value="HATPase_C_sf"/>
</dbReference>
<feature type="coiled-coil region" evidence="4">
    <location>
        <begin position="186"/>
        <end position="213"/>
    </location>
</feature>
<keyword evidence="9" id="KW-1185">Reference proteome</keyword>
<evidence type="ECO:0000256" key="4">
    <source>
        <dbReference type="SAM" id="Coils"/>
    </source>
</evidence>
<dbReference type="Pfam" id="PF07730">
    <property type="entry name" value="HisKA_3"/>
    <property type="match status" value="1"/>
</dbReference>
<evidence type="ECO:0000256" key="2">
    <source>
        <dbReference type="ARBA" id="ARBA00022777"/>
    </source>
</evidence>
<dbReference type="RefSeq" id="WP_266599995.1">
    <property type="nucleotide sequence ID" value="NZ_JAPHNL010000146.1"/>
</dbReference>
<reference evidence="8" key="1">
    <citation type="submission" date="2022-10" db="EMBL/GenBank/DDBJ databases">
        <title>Streptomyces beihaiensis sp. nov., a chitin degrading actinobacterium, isolated from shrimp pond soil.</title>
        <authorList>
            <person name="Xie J."/>
            <person name="Shen N."/>
        </authorList>
    </citation>
    <scope>NUCLEOTIDE SEQUENCE</scope>
    <source>
        <strain evidence="8">GXMU-J5</strain>
    </source>
</reference>
<keyword evidence="6" id="KW-0472">Membrane</keyword>
<feature type="transmembrane region" description="Helical" evidence="6">
    <location>
        <begin position="123"/>
        <end position="140"/>
    </location>
</feature>
<sequence length="404" mass="42843">MTTQTTDGQDRPQGPQGPRDRSQDRSPRIGQPPENRREFLVKLVWVGMWLAFLGDPLADLLKGAHSTTGTVLGAIGLTVFVLAYVGLVLRQTGRRMGRRLAYGCTALLPVFAVALSVSMGHDWLVLFVYVSVAFGAVLPLNRVRPAIIASTAAMVLVGLTLGTSPQYWLVIPSLLGGFSMIGVRELVRTAQELRQARAQVAHLAANEERLRLARDLHDLLGHSLSLITLKSELAGRMLPDRPDQAADQVADIEKVSRQALVDVREAVTGYRRPRLAAELAGAKAALTAAGIAADVPTEGPRLSEPRETALAWTLREAVTNVIRHSAARRCAIHVTRRETLDGPVVELTVEDDGSGGSGAAHGNGLSGLTERLAAVGGTLETGAARGGGYLLVARVPVGSVGSAA</sequence>
<evidence type="ECO:0000256" key="3">
    <source>
        <dbReference type="ARBA" id="ARBA00023012"/>
    </source>
</evidence>
<keyword evidence="6" id="KW-1133">Transmembrane helix</keyword>
<dbReference type="Gene3D" id="1.20.5.1930">
    <property type="match status" value="1"/>
</dbReference>
<dbReference type="PANTHER" id="PTHR24421">
    <property type="entry name" value="NITRATE/NITRITE SENSOR PROTEIN NARX-RELATED"/>
    <property type="match status" value="1"/>
</dbReference>
<feature type="transmembrane region" description="Helical" evidence="6">
    <location>
        <begin position="145"/>
        <end position="161"/>
    </location>
</feature>
<accession>A0ABT3TX95</accession>
<keyword evidence="1" id="KW-0808">Transferase</keyword>
<evidence type="ECO:0000256" key="1">
    <source>
        <dbReference type="ARBA" id="ARBA00022679"/>
    </source>
</evidence>
<keyword evidence="4" id="KW-0175">Coiled coil</keyword>
<evidence type="ECO:0000256" key="5">
    <source>
        <dbReference type="SAM" id="MobiDB-lite"/>
    </source>
</evidence>
<feature type="transmembrane region" description="Helical" evidence="6">
    <location>
        <begin position="70"/>
        <end position="88"/>
    </location>
</feature>
<feature type="transmembrane region" description="Helical" evidence="6">
    <location>
        <begin position="100"/>
        <end position="117"/>
    </location>
</feature>
<gene>
    <name evidence="8" type="ORF">OFY01_14800</name>
</gene>
<comment type="caution">
    <text evidence="8">The sequence shown here is derived from an EMBL/GenBank/DDBJ whole genome shotgun (WGS) entry which is preliminary data.</text>
</comment>